<name>A8LQ80_DINSH</name>
<keyword evidence="3" id="KW-1185">Reference proteome</keyword>
<organism evidence="2 3">
    <name type="scientific">Dinoroseobacter shibae (strain DSM 16493 / NCIMB 14021 / DFL 12)</name>
    <dbReference type="NCBI Taxonomy" id="398580"/>
    <lineage>
        <taxon>Bacteria</taxon>
        <taxon>Pseudomonadati</taxon>
        <taxon>Pseudomonadota</taxon>
        <taxon>Alphaproteobacteria</taxon>
        <taxon>Rhodobacterales</taxon>
        <taxon>Roseobacteraceae</taxon>
        <taxon>Dinoroseobacter</taxon>
    </lineage>
</organism>
<dbReference type="Proteomes" id="UP000006833">
    <property type="component" value="Chromosome"/>
</dbReference>
<dbReference type="RefSeq" id="WP_012180243.1">
    <property type="nucleotide sequence ID" value="NC_009952.1"/>
</dbReference>
<evidence type="ECO:0000256" key="1">
    <source>
        <dbReference type="SAM" id="Phobius"/>
    </source>
</evidence>
<proteinExistence type="predicted"/>
<accession>A8LQ80</accession>
<dbReference type="eggNOG" id="COG5375">
    <property type="taxonomic scope" value="Bacteria"/>
</dbReference>
<dbReference type="EMBL" id="CP000830">
    <property type="protein sequence ID" value="ABV95320.1"/>
    <property type="molecule type" value="Genomic_DNA"/>
</dbReference>
<dbReference type="KEGG" id="dsh:Dshi_3587"/>
<gene>
    <name evidence="2" type="ordered locus">Dshi_3587</name>
</gene>
<keyword evidence="1" id="KW-0812">Transmembrane</keyword>
<dbReference type="HOGENOM" id="CLU_114957_0_0_5"/>
<reference evidence="3" key="1">
    <citation type="journal article" date="2010" name="ISME J.">
        <title>The complete genome sequence of the algal symbiont Dinoroseobacter shibae: a hitchhiker's guide to life in the sea.</title>
        <authorList>
            <person name="Wagner-Dobler I."/>
            <person name="Ballhausen B."/>
            <person name="Berger M."/>
            <person name="Brinkhoff T."/>
            <person name="Buchholz I."/>
            <person name="Bunk B."/>
            <person name="Cypionka H."/>
            <person name="Daniel R."/>
            <person name="Drepper T."/>
            <person name="Gerdts G."/>
            <person name="Hahnke S."/>
            <person name="Han C."/>
            <person name="Jahn D."/>
            <person name="Kalhoefer D."/>
            <person name="Kiss H."/>
            <person name="Klenk H.P."/>
            <person name="Kyrpides N."/>
            <person name="Liebl W."/>
            <person name="Liesegang H."/>
            <person name="Meincke L."/>
            <person name="Pati A."/>
            <person name="Petersen J."/>
            <person name="Piekarski T."/>
            <person name="Pommerenke C."/>
            <person name="Pradella S."/>
            <person name="Pukall R."/>
            <person name="Rabus R."/>
            <person name="Stackebrandt E."/>
            <person name="Thole S."/>
            <person name="Thompson L."/>
            <person name="Tielen P."/>
            <person name="Tomasch J."/>
            <person name="von Jan M."/>
            <person name="Wanphrut N."/>
            <person name="Wichels A."/>
            <person name="Zech H."/>
            <person name="Simon M."/>
        </authorList>
    </citation>
    <scope>NUCLEOTIDE SEQUENCE [LARGE SCALE GENOMIC DNA]</scope>
    <source>
        <strain evidence="3">DSM 16493 / NCIMB 14021 / DFL 12</strain>
    </source>
</reference>
<evidence type="ECO:0008006" key="4">
    <source>
        <dbReference type="Google" id="ProtNLM"/>
    </source>
</evidence>
<dbReference type="AlphaFoldDB" id="A8LQ80"/>
<evidence type="ECO:0000313" key="3">
    <source>
        <dbReference type="Proteomes" id="UP000006833"/>
    </source>
</evidence>
<sequence>MPRADNRYSQFVLAAKIVLPLLALGLLSSLFLLSGVQDGEQTIPFSDIELEEIVEGQRILRPRYQTVLDSGALARFTAESARPDIGNPDRFMASEITGRILQNDGLQVDIRGAEGVMDNASRTVRIEGGLRLSRTDGYTLSTEGAEVRLDGQWGETTSDVIVLGPGLTLSAGRARMQPDAATGNREVVFTDGVKLVYTPQ</sequence>
<keyword evidence="1" id="KW-0472">Membrane</keyword>
<dbReference type="OrthoDB" id="7871110at2"/>
<dbReference type="STRING" id="398580.Dshi_3587"/>
<keyword evidence="1" id="KW-1133">Transmembrane helix</keyword>
<feature type="transmembrane region" description="Helical" evidence="1">
    <location>
        <begin position="12"/>
        <end position="33"/>
    </location>
</feature>
<protein>
    <recommendedName>
        <fullName evidence="4">Lipopolysaccharide export system protein LptC</fullName>
    </recommendedName>
</protein>
<evidence type="ECO:0000313" key="2">
    <source>
        <dbReference type="EMBL" id="ABV95320.1"/>
    </source>
</evidence>